<reference evidence="9" key="1">
    <citation type="submission" date="2024-02" db="UniProtKB">
        <authorList>
            <consortium name="WormBaseParasite"/>
        </authorList>
    </citation>
    <scope>IDENTIFICATION</scope>
</reference>
<organism evidence="8 9">
    <name type="scientific">Mesorhabditis belari</name>
    <dbReference type="NCBI Taxonomy" id="2138241"/>
    <lineage>
        <taxon>Eukaryota</taxon>
        <taxon>Metazoa</taxon>
        <taxon>Ecdysozoa</taxon>
        <taxon>Nematoda</taxon>
        <taxon>Chromadorea</taxon>
        <taxon>Rhabditida</taxon>
        <taxon>Rhabditina</taxon>
        <taxon>Rhabditomorpha</taxon>
        <taxon>Rhabditoidea</taxon>
        <taxon>Rhabditidae</taxon>
        <taxon>Mesorhabditinae</taxon>
        <taxon>Mesorhabditis</taxon>
    </lineage>
</organism>
<dbReference type="InterPro" id="IPR050930">
    <property type="entry name" value="MFS_Vesicular_Transporter"/>
</dbReference>
<evidence type="ECO:0000256" key="3">
    <source>
        <dbReference type="ARBA" id="ARBA00022692"/>
    </source>
</evidence>
<feature type="transmembrane region" description="Helical" evidence="6">
    <location>
        <begin position="108"/>
        <end position="128"/>
    </location>
</feature>
<evidence type="ECO:0000259" key="7">
    <source>
        <dbReference type="PROSITE" id="PS50850"/>
    </source>
</evidence>
<feature type="transmembrane region" description="Helical" evidence="6">
    <location>
        <begin position="140"/>
        <end position="163"/>
    </location>
</feature>
<dbReference type="InterPro" id="IPR036259">
    <property type="entry name" value="MFS_trans_sf"/>
</dbReference>
<dbReference type="GO" id="GO:0022857">
    <property type="term" value="F:transmembrane transporter activity"/>
    <property type="evidence" value="ECO:0007669"/>
    <property type="project" value="InterPro"/>
</dbReference>
<feature type="transmembrane region" description="Helical" evidence="6">
    <location>
        <begin position="77"/>
        <end position="96"/>
    </location>
</feature>
<evidence type="ECO:0000256" key="5">
    <source>
        <dbReference type="ARBA" id="ARBA00023136"/>
    </source>
</evidence>
<feature type="transmembrane region" description="Helical" evidence="6">
    <location>
        <begin position="319"/>
        <end position="341"/>
    </location>
</feature>
<feature type="domain" description="Major facilitator superfamily (MFS) profile" evidence="7">
    <location>
        <begin position="1"/>
        <end position="389"/>
    </location>
</feature>
<dbReference type="GO" id="GO:0016020">
    <property type="term" value="C:membrane"/>
    <property type="evidence" value="ECO:0007669"/>
    <property type="project" value="UniProtKB-SubCell"/>
</dbReference>
<keyword evidence="3 6" id="KW-0812">Transmembrane</keyword>
<keyword evidence="4 6" id="KW-1133">Transmembrane helix</keyword>
<keyword evidence="2" id="KW-0813">Transport</keyword>
<dbReference type="PANTHER" id="PTHR23506">
    <property type="entry name" value="GH10249P"/>
    <property type="match status" value="1"/>
</dbReference>
<evidence type="ECO:0000256" key="6">
    <source>
        <dbReference type="SAM" id="Phobius"/>
    </source>
</evidence>
<feature type="transmembrane region" description="Helical" evidence="6">
    <location>
        <begin position="169"/>
        <end position="188"/>
    </location>
</feature>
<dbReference type="Pfam" id="PF07690">
    <property type="entry name" value="MFS_1"/>
    <property type="match status" value="1"/>
</dbReference>
<sequence length="389" mass="42622">MQAVVPIMPDFLIEINSENATFILNAENTENSKAEERHQIIEDTGVTFSILYAAKALVRVLAGPLTGTTINKIGYSIPFFVGLVIMSGSAITFAFGQTYFTLLLARSVHGLGSSCVSAAGMGLIAEYYKEETERSKAIGISLGALAVGGLIGAPYGGVMYHFFGKELPFLVLGLIGILAIGLQVLILTPKVERRKMEEKEPSSVWKLLIDPYIFVALCGIFFSYYGWVSLQPALQFRMIDVWGAKTIERSVAFLPSTILYIISTNFLGVITTKIRRFPFVPRIWFFAIPFTVVGLSMGLIDTGLYFLLGHLAELRHQKAYGPVYALADSIYCLGGVIGPLPSGYFVEMIGFEYLCYSMAMVTIFSAPLMVFLRGFPEAQSKSGETNTTS</sequence>
<dbReference type="WBParaSite" id="MBELARI_LOCUS7212">
    <property type="protein sequence ID" value="MBELARI_LOCUS7212"/>
    <property type="gene ID" value="MBELARI_LOCUS7212"/>
</dbReference>
<feature type="transmembrane region" description="Helical" evidence="6">
    <location>
        <begin position="353"/>
        <end position="372"/>
    </location>
</feature>
<comment type="subcellular location">
    <subcellularLocation>
        <location evidence="1">Membrane</location>
        <topology evidence="1">Multi-pass membrane protein</topology>
    </subcellularLocation>
</comment>
<dbReference type="Proteomes" id="UP000887575">
    <property type="component" value="Unassembled WGS sequence"/>
</dbReference>
<name>A0AAF3FK06_9BILA</name>
<dbReference type="AlphaFoldDB" id="A0AAF3FK06"/>
<dbReference type="Gene3D" id="1.20.1250.20">
    <property type="entry name" value="MFS general substrate transporter like domains"/>
    <property type="match status" value="1"/>
</dbReference>
<feature type="transmembrane region" description="Helical" evidence="6">
    <location>
        <begin position="283"/>
        <end position="307"/>
    </location>
</feature>
<evidence type="ECO:0000313" key="9">
    <source>
        <dbReference type="WBParaSite" id="MBELARI_LOCUS7212"/>
    </source>
</evidence>
<dbReference type="PANTHER" id="PTHR23506:SF23">
    <property type="entry name" value="GH10249P"/>
    <property type="match status" value="1"/>
</dbReference>
<evidence type="ECO:0000256" key="2">
    <source>
        <dbReference type="ARBA" id="ARBA00022448"/>
    </source>
</evidence>
<proteinExistence type="predicted"/>
<accession>A0AAF3FK06</accession>
<dbReference type="InterPro" id="IPR011701">
    <property type="entry name" value="MFS"/>
</dbReference>
<feature type="transmembrane region" description="Helical" evidence="6">
    <location>
        <begin position="209"/>
        <end position="230"/>
    </location>
</feature>
<evidence type="ECO:0000313" key="8">
    <source>
        <dbReference type="Proteomes" id="UP000887575"/>
    </source>
</evidence>
<evidence type="ECO:0000256" key="4">
    <source>
        <dbReference type="ARBA" id="ARBA00022989"/>
    </source>
</evidence>
<keyword evidence="8" id="KW-1185">Reference proteome</keyword>
<feature type="transmembrane region" description="Helical" evidence="6">
    <location>
        <begin position="250"/>
        <end position="271"/>
    </location>
</feature>
<protein>
    <recommendedName>
        <fullName evidence="7">Major facilitator superfamily (MFS) profile domain-containing protein</fullName>
    </recommendedName>
</protein>
<keyword evidence="5 6" id="KW-0472">Membrane</keyword>
<dbReference type="SUPFAM" id="SSF103473">
    <property type="entry name" value="MFS general substrate transporter"/>
    <property type="match status" value="1"/>
</dbReference>
<dbReference type="PROSITE" id="PS50850">
    <property type="entry name" value="MFS"/>
    <property type="match status" value="1"/>
</dbReference>
<evidence type="ECO:0000256" key="1">
    <source>
        <dbReference type="ARBA" id="ARBA00004141"/>
    </source>
</evidence>
<dbReference type="InterPro" id="IPR020846">
    <property type="entry name" value="MFS_dom"/>
</dbReference>